<dbReference type="SUPFAM" id="SSF51905">
    <property type="entry name" value="FAD/NAD(P)-binding domain"/>
    <property type="match status" value="1"/>
</dbReference>
<protein>
    <submittedName>
        <fullName evidence="3">Phytoene desaturase family protein</fullName>
    </submittedName>
</protein>
<evidence type="ECO:0000313" key="3">
    <source>
        <dbReference type="EMBL" id="GAA5080590.1"/>
    </source>
</evidence>
<name>A0ABP9LRA6_9GAMM</name>
<evidence type="ECO:0000313" key="4">
    <source>
        <dbReference type="Proteomes" id="UP001501083"/>
    </source>
</evidence>
<dbReference type="PANTHER" id="PTHR43734:SF1">
    <property type="entry name" value="PHYTOENE DESATURASE"/>
    <property type="match status" value="1"/>
</dbReference>
<dbReference type="Proteomes" id="UP001501083">
    <property type="component" value="Unassembled WGS sequence"/>
</dbReference>
<evidence type="ECO:0000256" key="1">
    <source>
        <dbReference type="ARBA" id="ARBA00006046"/>
    </source>
</evidence>
<dbReference type="InterPro" id="IPR002937">
    <property type="entry name" value="Amino_oxidase"/>
</dbReference>
<keyword evidence="4" id="KW-1185">Reference proteome</keyword>
<dbReference type="Gene3D" id="3.90.660.50">
    <property type="match status" value="1"/>
</dbReference>
<dbReference type="PRINTS" id="PR00419">
    <property type="entry name" value="ADXRDTASE"/>
</dbReference>
<proteinExistence type="inferred from homology"/>
<comment type="caution">
    <text evidence="3">The sequence shown here is derived from an EMBL/GenBank/DDBJ whole genome shotgun (WGS) entry which is preliminary data.</text>
</comment>
<dbReference type="InterPro" id="IPR036188">
    <property type="entry name" value="FAD/NAD-bd_sf"/>
</dbReference>
<feature type="domain" description="Amine oxidase" evidence="2">
    <location>
        <begin position="13"/>
        <end position="475"/>
    </location>
</feature>
<dbReference type="Gene3D" id="3.50.50.60">
    <property type="entry name" value="FAD/NAD(P)-binding domain"/>
    <property type="match status" value="2"/>
</dbReference>
<dbReference type="RefSeq" id="WP_199244414.1">
    <property type="nucleotide sequence ID" value="NZ_BAABKY010000004.1"/>
</dbReference>
<reference evidence="4" key="1">
    <citation type="journal article" date="2019" name="Int. J. Syst. Evol. Microbiol.">
        <title>The Global Catalogue of Microorganisms (GCM) 10K type strain sequencing project: providing services to taxonomists for standard genome sequencing and annotation.</title>
        <authorList>
            <consortium name="The Broad Institute Genomics Platform"/>
            <consortium name="The Broad Institute Genome Sequencing Center for Infectious Disease"/>
            <person name="Wu L."/>
            <person name="Ma J."/>
        </authorList>
    </citation>
    <scope>NUCLEOTIDE SEQUENCE [LARGE SCALE GENOMIC DNA]</scope>
    <source>
        <strain evidence="4">JCM 19212</strain>
    </source>
</reference>
<accession>A0ABP9LRA6</accession>
<organism evidence="3 4">
    <name type="scientific">Lysobacter panacisoli</name>
    <dbReference type="NCBI Taxonomy" id="1255263"/>
    <lineage>
        <taxon>Bacteria</taxon>
        <taxon>Pseudomonadati</taxon>
        <taxon>Pseudomonadota</taxon>
        <taxon>Gammaproteobacteria</taxon>
        <taxon>Lysobacterales</taxon>
        <taxon>Lysobacteraceae</taxon>
        <taxon>Lysobacter</taxon>
    </lineage>
</organism>
<dbReference type="PANTHER" id="PTHR43734">
    <property type="entry name" value="PHYTOENE DESATURASE"/>
    <property type="match status" value="1"/>
</dbReference>
<comment type="similarity">
    <text evidence="1">Belongs to the carotenoid/retinoid oxidoreductase family.</text>
</comment>
<evidence type="ECO:0000259" key="2">
    <source>
        <dbReference type="Pfam" id="PF01593"/>
    </source>
</evidence>
<sequence>MTIESAAIIGGGLSGLAAGLHLAREGVQVDVFEARDDVGGCCSTANVGGYTFNEGAMFLAVPQLLDSVYARLGLDRAALLPLKRIEVPQASVLDSGTRVVLGPDRSLRIEGADEAARTLAANAELARFLDRWRPVLRVFADDLLTRPMSLTHVLASAWRYLPQLRGTLAQELTRAFDDVDVRAAMSAAALYTGIAPERTPIFQIVGIVSMFEDGVHLPERGMGAIADGLAQALRDAGGRIHLGTTVERIELQGGRARALRIAGQEERAFDAVVSTVGGMNTFERLLDPGQVPTAMRRRARKAPLSHRALGVQLGLRNRLAPEAFCINHVPAMEQQHRMHRPLPADSAWLSYTVPSTVLPQLAPEGGSVVELYAGVDPDLPMDAWDEDTTRRAADEAIARLARHETLDIAQARIVTPREHARRLHLYEGALYGLSPAATPQQQFPHRTPIDGLYLAGQTTYPGFGVATSLWSGVFAGDEALGRG</sequence>
<dbReference type="EMBL" id="BAABKY010000004">
    <property type="protein sequence ID" value="GAA5080590.1"/>
    <property type="molecule type" value="Genomic_DNA"/>
</dbReference>
<dbReference type="Pfam" id="PF01593">
    <property type="entry name" value="Amino_oxidase"/>
    <property type="match status" value="1"/>
</dbReference>
<gene>
    <name evidence="3" type="primary">crtI</name>
    <name evidence="3" type="ORF">GCM10025759_29990</name>
</gene>